<evidence type="ECO:0000259" key="8">
    <source>
        <dbReference type="PROSITE" id="PS50015"/>
    </source>
</evidence>
<protein>
    <submittedName>
        <fullName evidence="10">Aspartic proteinase</fullName>
    </submittedName>
</protein>
<accession>A0A7J6VY36</accession>
<dbReference type="AlphaFoldDB" id="A0A7J6VY36"/>
<comment type="caution">
    <text evidence="10">The sequence shown here is derived from an EMBL/GenBank/DDBJ whole genome shotgun (WGS) entry which is preliminary data.</text>
</comment>
<evidence type="ECO:0000256" key="6">
    <source>
        <dbReference type="ARBA" id="ARBA00023157"/>
    </source>
</evidence>
<feature type="disulfide bond" evidence="7">
    <location>
        <begin position="141"/>
        <end position="145"/>
    </location>
</feature>
<keyword evidence="6 7" id="KW-1015">Disulfide bond</keyword>
<dbReference type="InterPro" id="IPR008139">
    <property type="entry name" value="SaposinB_dom"/>
</dbReference>
<organism evidence="10 11">
    <name type="scientific">Thalictrum thalictroides</name>
    <name type="common">Rue-anemone</name>
    <name type="synonym">Anemone thalictroides</name>
    <dbReference type="NCBI Taxonomy" id="46969"/>
    <lineage>
        <taxon>Eukaryota</taxon>
        <taxon>Viridiplantae</taxon>
        <taxon>Streptophyta</taxon>
        <taxon>Embryophyta</taxon>
        <taxon>Tracheophyta</taxon>
        <taxon>Spermatophyta</taxon>
        <taxon>Magnoliopsida</taxon>
        <taxon>Ranunculales</taxon>
        <taxon>Ranunculaceae</taxon>
        <taxon>Thalictroideae</taxon>
        <taxon>Thalictrum</taxon>
    </lineage>
</organism>
<dbReference type="InterPro" id="IPR021109">
    <property type="entry name" value="Peptidase_aspartic_dom_sf"/>
</dbReference>
<keyword evidence="11" id="KW-1185">Reference proteome</keyword>
<keyword evidence="3" id="KW-0064">Aspartyl protease</keyword>
<dbReference type="PROSITE" id="PS50015">
    <property type="entry name" value="SAP_B"/>
    <property type="match status" value="1"/>
</dbReference>
<dbReference type="EMBL" id="JABWDY010024705">
    <property type="protein sequence ID" value="KAF5190029.1"/>
    <property type="molecule type" value="Genomic_DNA"/>
</dbReference>
<keyword evidence="5" id="KW-0865">Zymogen</keyword>
<evidence type="ECO:0000256" key="7">
    <source>
        <dbReference type="PIRSR" id="PIRSR601461-2"/>
    </source>
</evidence>
<evidence type="ECO:0000256" key="3">
    <source>
        <dbReference type="ARBA" id="ARBA00022750"/>
    </source>
</evidence>
<dbReference type="GO" id="GO:0006508">
    <property type="term" value="P:proteolysis"/>
    <property type="evidence" value="ECO:0007669"/>
    <property type="project" value="UniProtKB-KW"/>
</dbReference>
<dbReference type="PROSITE" id="PS51767">
    <property type="entry name" value="PEPTIDASE_A1"/>
    <property type="match status" value="1"/>
</dbReference>
<dbReference type="InterPro" id="IPR011001">
    <property type="entry name" value="Saposin-like"/>
</dbReference>
<evidence type="ECO:0000313" key="10">
    <source>
        <dbReference type="EMBL" id="KAF5190029.1"/>
    </source>
</evidence>
<gene>
    <name evidence="10" type="ORF">FRX31_020384</name>
</gene>
<dbReference type="SUPFAM" id="SSF47862">
    <property type="entry name" value="Saposin"/>
    <property type="match status" value="1"/>
</dbReference>
<evidence type="ECO:0000256" key="1">
    <source>
        <dbReference type="ARBA" id="ARBA00007447"/>
    </source>
</evidence>
<dbReference type="Pfam" id="PF00026">
    <property type="entry name" value="Asp"/>
    <property type="match status" value="1"/>
</dbReference>
<name>A0A7J6VY36_THATH</name>
<evidence type="ECO:0000256" key="4">
    <source>
        <dbReference type="ARBA" id="ARBA00022801"/>
    </source>
</evidence>
<keyword evidence="2" id="KW-0645">Protease</keyword>
<reference evidence="10 11" key="1">
    <citation type="submission" date="2020-06" db="EMBL/GenBank/DDBJ databases">
        <title>Transcriptomic and genomic resources for Thalictrum thalictroides and T. hernandezii: Facilitating candidate gene discovery in an emerging model plant lineage.</title>
        <authorList>
            <person name="Arias T."/>
            <person name="Riano-Pachon D.M."/>
            <person name="Di Stilio V.S."/>
        </authorList>
    </citation>
    <scope>NUCLEOTIDE SEQUENCE [LARGE SCALE GENOMIC DNA]</scope>
    <source>
        <strain evidence="11">cv. WT478/WT964</strain>
        <tissue evidence="10">Leaves</tissue>
    </source>
</reference>
<dbReference type="OrthoDB" id="1718249at2759"/>
<feature type="domain" description="Saposin B-type" evidence="8">
    <location>
        <begin position="175"/>
        <end position="215"/>
    </location>
</feature>
<evidence type="ECO:0000313" key="11">
    <source>
        <dbReference type="Proteomes" id="UP000554482"/>
    </source>
</evidence>
<evidence type="ECO:0000256" key="5">
    <source>
        <dbReference type="ARBA" id="ARBA00023145"/>
    </source>
</evidence>
<sequence length="217" mass="23623">KSCSIRYGSGSISGFFSEDNVQVADLVVKDQVFIEATREGSLTFVLSKFDGILGLGFQEISVGDTAPVWYNMVEQGLVSEKIFSFWLNRDPASEEGGEFIVGGADPKHFKGDHTYVPVTEKGYWQIELGDFLVGNHSTGFCEGRCATIVDSRTSLLAGPTTIVTQINHAIGAEGVLSIECREVVTQYGDHIWELLIAGIQPDQVCSTIGLCLSNLKY</sequence>
<evidence type="ECO:0000256" key="2">
    <source>
        <dbReference type="ARBA" id="ARBA00022670"/>
    </source>
</evidence>
<comment type="similarity">
    <text evidence="1">Belongs to the peptidase A1 family.</text>
</comment>
<dbReference type="GO" id="GO:0004190">
    <property type="term" value="F:aspartic-type endopeptidase activity"/>
    <property type="evidence" value="ECO:0007669"/>
    <property type="project" value="UniProtKB-KW"/>
</dbReference>
<keyword evidence="4" id="KW-0378">Hydrolase</keyword>
<dbReference type="FunFam" id="2.40.70.10:FF:000115">
    <property type="entry name" value="Lysosomal aspartic protease"/>
    <property type="match status" value="1"/>
</dbReference>
<feature type="domain" description="Peptidase A1" evidence="9">
    <location>
        <begin position="1"/>
        <end position="217"/>
    </location>
</feature>
<dbReference type="Gene3D" id="1.10.225.10">
    <property type="entry name" value="Saposin-like"/>
    <property type="match status" value="1"/>
</dbReference>
<dbReference type="Gene3D" id="2.40.70.10">
    <property type="entry name" value="Acid Proteases"/>
    <property type="match status" value="2"/>
</dbReference>
<dbReference type="InterPro" id="IPR033121">
    <property type="entry name" value="PEPTIDASE_A1"/>
</dbReference>
<feature type="non-terminal residue" evidence="10">
    <location>
        <position position="1"/>
    </location>
</feature>
<dbReference type="Proteomes" id="UP000554482">
    <property type="component" value="Unassembled WGS sequence"/>
</dbReference>
<evidence type="ECO:0000259" key="9">
    <source>
        <dbReference type="PROSITE" id="PS51767"/>
    </source>
</evidence>
<dbReference type="PANTHER" id="PTHR47966">
    <property type="entry name" value="BETA-SITE APP-CLEAVING ENZYME, ISOFORM A-RELATED"/>
    <property type="match status" value="1"/>
</dbReference>
<dbReference type="PANTHER" id="PTHR47966:SF28">
    <property type="entry name" value="OS01G0290000 PROTEIN"/>
    <property type="match status" value="1"/>
</dbReference>
<dbReference type="InterPro" id="IPR001461">
    <property type="entry name" value="Aspartic_peptidase_A1"/>
</dbReference>
<proteinExistence type="inferred from homology"/>
<dbReference type="SUPFAM" id="SSF50630">
    <property type="entry name" value="Acid proteases"/>
    <property type="match status" value="1"/>
</dbReference>